<comment type="subunit">
    <text evidence="5">Homodimer. Interacts with FtsZ.</text>
</comment>
<dbReference type="GO" id="GO:0010974">
    <property type="term" value="P:negative regulation of division septum assembly"/>
    <property type="evidence" value="ECO:0007669"/>
    <property type="project" value="InterPro"/>
</dbReference>
<dbReference type="PROSITE" id="PS50977">
    <property type="entry name" value="HTH_TETR_2"/>
    <property type="match status" value="1"/>
</dbReference>
<evidence type="ECO:0000259" key="7">
    <source>
        <dbReference type="PROSITE" id="PS50977"/>
    </source>
</evidence>
<organism evidence="8 9">
    <name type="scientific">Avibacterium paragallinarum</name>
    <name type="common">Haemophilus gallinarum</name>
    <dbReference type="NCBI Taxonomy" id="728"/>
    <lineage>
        <taxon>Bacteria</taxon>
        <taxon>Pseudomonadati</taxon>
        <taxon>Pseudomonadota</taxon>
        <taxon>Gammaproteobacteria</taxon>
        <taxon>Pasteurellales</taxon>
        <taxon>Pasteurellaceae</taxon>
        <taxon>Avibacterium</taxon>
    </lineage>
</organism>
<sequence>MDIRVNNRGNGVEQQLEIAEIEPAPVENKSVKIEKRSLKERRQQVLTVLTHMLHSERGMERMTTARLAQEVGVSEAALYRYFPSKTKMFEALIDNLESNLFSRINHSIKHEINTMNRVRNIMQMILDFARKNPGLTRILTGHALMFEEPQLQARVAQFFDRLEFQFINILQMRKLREGRGFQLDERIIASYLVNICEGQFMRYVRSNFRYNSYQSFEQQWKLIEVHFA</sequence>
<dbReference type="HAMAP" id="MF_01839">
    <property type="entry name" value="NO_factor_SlmA"/>
    <property type="match status" value="1"/>
</dbReference>
<reference evidence="8 9" key="1">
    <citation type="submission" date="2018-06" db="EMBL/GenBank/DDBJ databases">
        <authorList>
            <consortium name="Pathogen Informatics"/>
            <person name="Doyle S."/>
        </authorList>
    </citation>
    <scope>NUCLEOTIDE SEQUENCE [LARGE SCALE GENOMIC DNA]</scope>
    <source>
        <strain evidence="8 9">NCTC11296</strain>
    </source>
</reference>
<dbReference type="PANTHER" id="PTHR43479">
    <property type="entry name" value="ACREF/ENVCD OPERON REPRESSOR-RELATED"/>
    <property type="match status" value="1"/>
</dbReference>
<keyword evidence="1 5" id="KW-0963">Cytoplasm</keyword>
<keyword evidence="3 5" id="KW-0238">DNA-binding</keyword>
<dbReference type="Pfam" id="PF22276">
    <property type="entry name" value="SlmA-like_C"/>
    <property type="match status" value="1"/>
</dbReference>
<gene>
    <name evidence="8" type="primary">slmA_2</name>
    <name evidence="5" type="synonym">slmA</name>
    <name evidence="8" type="ORF">NCTC11296_01827</name>
</gene>
<dbReference type="GO" id="GO:0051301">
    <property type="term" value="P:cell division"/>
    <property type="evidence" value="ECO:0007669"/>
    <property type="project" value="UniProtKB-KW"/>
</dbReference>
<feature type="domain" description="HTH tetR-type" evidence="7">
    <location>
        <begin position="40"/>
        <end position="100"/>
    </location>
</feature>
<dbReference type="AlphaFoldDB" id="A0A377I9Q5"/>
<proteinExistence type="inferred from homology"/>
<comment type="function">
    <text evidence="5">Required for nucleoid occlusion (NO) phenomenon, which prevents Z-ring formation and cell division over the nucleoid. Acts as a DNA-associated cell division inhibitor that binds simultaneously chromosomal DNA and FtsZ, and disrupts the assembly of FtsZ polymers. SlmA-DNA-binding sequences (SBS) are dispersed on non-Ter regions of the chromosome, preventing FtsZ polymerization at these regions.</text>
</comment>
<keyword evidence="4 5" id="KW-0131">Cell cycle</keyword>
<dbReference type="PANTHER" id="PTHR43479:SF11">
    <property type="entry name" value="ACREF_ENVCD OPERON REPRESSOR-RELATED"/>
    <property type="match status" value="1"/>
</dbReference>
<dbReference type="SUPFAM" id="SSF48498">
    <property type="entry name" value="Tetracyclin repressor-like, C-terminal domain"/>
    <property type="match status" value="1"/>
</dbReference>
<dbReference type="NCBIfam" id="NF007015">
    <property type="entry name" value="PRK09480.1"/>
    <property type="match status" value="1"/>
</dbReference>
<evidence type="ECO:0000256" key="5">
    <source>
        <dbReference type="HAMAP-Rule" id="MF_01839"/>
    </source>
</evidence>
<dbReference type="InterPro" id="IPR050624">
    <property type="entry name" value="HTH-type_Tx_Regulator"/>
</dbReference>
<evidence type="ECO:0000256" key="6">
    <source>
        <dbReference type="PROSITE-ProRule" id="PRU00335"/>
    </source>
</evidence>
<evidence type="ECO:0000256" key="1">
    <source>
        <dbReference type="ARBA" id="ARBA00022490"/>
    </source>
</evidence>
<evidence type="ECO:0000313" key="9">
    <source>
        <dbReference type="Proteomes" id="UP000254465"/>
    </source>
</evidence>
<dbReference type="InterPro" id="IPR054580">
    <property type="entry name" value="SlmA-like_C"/>
</dbReference>
<feature type="DNA-binding region" description="H-T-H motif" evidence="6">
    <location>
        <begin position="63"/>
        <end position="82"/>
    </location>
</feature>
<dbReference type="SUPFAM" id="SSF46689">
    <property type="entry name" value="Homeodomain-like"/>
    <property type="match status" value="1"/>
</dbReference>
<evidence type="ECO:0000256" key="3">
    <source>
        <dbReference type="ARBA" id="ARBA00023125"/>
    </source>
</evidence>
<dbReference type="Gene3D" id="1.10.357.10">
    <property type="entry name" value="Tetracycline Repressor, domain 2"/>
    <property type="match status" value="1"/>
</dbReference>
<name>A0A377I9Q5_AVIPA</name>
<dbReference type="GO" id="GO:0043590">
    <property type="term" value="C:bacterial nucleoid"/>
    <property type="evidence" value="ECO:0007669"/>
    <property type="project" value="UniProtKB-UniRule"/>
</dbReference>
<keyword evidence="2 5" id="KW-0132">Cell division</keyword>
<dbReference type="InterPro" id="IPR036271">
    <property type="entry name" value="Tet_transcr_reg_TetR-rel_C_sf"/>
</dbReference>
<dbReference type="EMBL" id="UGHK01000002">
    <property type="protein sequence ID" value="STO71911.1"/>
    <property type="molecule type" value="Genomic_DNA"/>
</dbReference>
<dbReference type="PROSITE" id="PS01081">
    <property type="entry name" value="HTH_TETR_1"/>
    <property type="match status" value="1"/>
</dbReference>
<dbReference type="Pfam" id="PF00440">
    <property type="entry name" value="TetR_N"/>
    <property type="match status" value="1"/>
</dbReference>
<comment type="subcellular location">
    <subcellularLocation>
        <location evidence="5">Cytoplasm</location>
        <location evidence="5">Nucleoid</location>
    </subcellularLocation>
</comment>
<dbReference type="GO" id="GO:0043565">
    <property type="term" value="F:sequence-specific DNA binding"/>
    <property type="evidence" value="ECO:0007669"/>
    <property type="project" value="UniProtKB-UniRule"/>
</dbReference>
<accession>A0A377I9Q5</accession>
<dbReference type="Proteomes" id="UP000254465">
    <property type="component" value="Unassembled WGS sequence"/>
</dbReference>
<dbReference type="GO" id="GO:0005737">
    <property type="term" value="C:cytoplasm"/>
    <property type="evidence" value="ECO:0007669"/>
    <property type="project" value="UniProtKB-UniRule"/>
</dbReference>
<dbReference type="InterPro" id="IPR023772">
    <property type="entry name" value="DNA-bd_HTH_TetR-type_CS"/>
</dbReference>
<protein>
    <recommendedName>
        <fullName evidence="5">Nucleoid occlusion factor SlmA</fullName>
    </recommendedName>
</protein>
<dbReference type="InterPro" id="IPR001647">
    <property type="entry name" value="HTH_TetR"/>
</dbReference>
<dbReference type="InterPro" id="IPR009057">
    <property type="entry name" value="Homeodomain-like_sf"/>
</dbReference>
<evidence type="ECO:0000313" key="8">
    <source>
        <dbReference type="EMBL" id="STO71911.1"/>
    </source>
</evidence>
<comment type="similarity">
    <text evidence="5">Belongs to the nucleoid occlusion factor SlmA family.</text>
</comment>
<dbReference type="InterPro" id="IPR023769">
    <property type="entry name" value="NO_SlmA"/>
</dbReference>
<evidence type="ECO:0000256" key="4">
    <source>
        <dbReference type="ARBA" id="ARBA00023306"/>
    </source>
</evidence>
<evidence type="ECO:0000256" key="2">
    <source>
        <dbReference type="ARBA" id="ARBA00022618"/>
    </source>
</evidence>